<dbReference type="EMBL" id="MU006575">
    <property type="protein sequence ID" value="KAF2746841.1"/>
    <property type="molecule type" value="Genomic_DNA"/>
</dbReference>
<dbReference type="PANTHER" id="PTHR38790">
    <property type="entry name" value="2EXR DOMAIN-CONTAINING PROTEIN-RELATED"/>
    <property type="match status" value="1"/>
</dbReference>
<dbReference type="AlphaFoldDB" id="A0A6A6VC80"/>
<reference evidence="2" key="1">
    <citation type="journal article" date="2020" name="Stud. Mycol.">
        <title>101 Dothideomycetes genomes: a test case for predicting lifestyles and emergence of pathogens.</title>
        <authorList>
            <person name="Haridas S."/>
            <person name="Albert R."/>
            <person name="Binder M."/>
            <person name="Bloem J."/>
            <person name="Labutti K."/>
            <person name="Salamov A."/>
            <person name="Andreopoulos B."/>
            <person name="Baker S."/>
            <person name="Barry K."/>
            <person name="Bills G."/>
            <person name="Bluhm B."/>
            <person name="Cannon C."/>
            <person name="Castanera R."/>
            <person name="Culley D."/>
            <person name="Daum C."/>
            <person name="Ezra D."/>
            <person name="Gonzalez J."/>
            <person name="Henrissat B."/>
            <person name="Kuo A."/>
            <person name="Liang C."/>
            <person name="Lipzen A."/>
            <person name="Lutzoni F."/>
            <person name="Magnuson J."/>
            <person name="Mondo S."/>
            <person name="Nolan M."/>
            <person name="Ohm R."/>
            <person name="Pangilinan J."/>
            <person name="Park H.-J."/>
            <person name="Ramirez L."/>
            <person name="Alfaro M."/>
            <person name="Sun H."/>
            <person name="Tritt A."/>
            <person name="Yoshinaga Y."/>
            <person name="Zwiers L.-H."/>
            <person name="Turgeon B."/>
            <person name="Goodwin S."/>
            <person name="Spatafora J."/>
            <person name="Crous P."/>
            <person name="Grigoriev I."/>
        </authorList>
    </citation>
    <scope>NUCLEOTIDE SEQUENCE</scope>
    <source>
        <strain evidence="2">CBS 119925</strain>
    </source>
</reference>
<protein>
    <submittedName>
        <fullName evidence="2">Uncharacterized protein</fullName>
    </submittedName>
</protein>
<sequence>MPLRDSPYDLITGSRYAILSLPSIPAPSGSPTSSNLLESEYQPNNPLGNYHPWNQRLEMWGEEYPYLSPRLVQHLSTPPTTSTRRDVVETSPLLRLPREIRDMIYVYALTCEEGLVVCAASVSTTSSSSPSASPADSSNHSKGKEKLLEEAERTPSTEDKSSPHTRRFHLCAPDAVSTASEFNQLRYTCYQLYLETQSLTLPLNTLTFHPTLSFHPHLTPVTDPLPGLLEYLGSSIPLACLFLASVPFPLRTRISSIVIHADIPVSIKDWVPGTYTALAKILRPEHPLHCFCVSAPNATVTLHFTNMTIVNPSPWVFRQAIGLEFLLHGTPRERVGCCAEEYMLRSERKNLRRRIGRREGDRVRPENLRVFPAEEAVDEERWFKRIKDGFEKGSCIRGPGEEKYREWVEVVKGWYDEGW</sequence>
<feature type="compositionally biased region" description="Low complexity" evidence="1">
    <location>
        <begin position="125"/>
        <end position="138"/>
    </location>
</feature>
<dbReference type="OrthoDB" id="3800235at2759"/>
<gene>
    <name evidence="2" type="ORF">M011DRAFT_477678</name>
</gene>
<evidence type="ECO:0000256" key="1">
    <source>
        <dbReference type="SAM" id="MobiDB-lite"/>
    </source>
</evidence>
<evidence type="ECO:0000313" key="3">
    <source>
        <dbReference type="Proteomes" id="UP000799440"/>
    </source>
</evidence>
<accession>A0A6A6VC80</accession>
<proteinExistence type="predicted"/>
<feature type="compositionally biased region" description="Basic and acidic residues" evidence="1">
    <location>
        <begin position="142"/>
        <end position="162"/>
    </location>
</feature>
<feature type="region of interest" description="Disordered" evidence="1">
    <location>
        <begin position="125"/>
        <end position="165"/>
    </location>
</feature>
<organism evidence="2 3">
    <name type="scientific">Sporormia fimetaria CBS 119925</name>
    <dbReference type="NCBI Taxonomy" id="1340428"/>
    <lineage>
        <taxon>Eukaryota</taxon>
        <taxon>Fungi</taxon>
        <taxon>Dikarya</taxon>
        <taxon>Ascomycota</taxon>
        <taxon>Pezizomycotina</taxon>
        <taxon>Dothideomycetes</taxon>
        <taxon>Pleosporomycetidae</taxon>
        <taxon>Pleosporales</taxon>
        <taxon>Sporormiaceae</taxon>
        <taxon>Sporormia</taxon>
    </lineage>
</organism>
<keyword evidence="3" id="KW-1185">Reference proteome</keyword>
<name>A0A6A6VC80_9PLEO</name>
<dbReference type="Proteomes" id="UP000799440">
    <property type="component" value="Unassembled WGS sequence"/>
</dbReference>
<evidence type="ECO:0000313" key="2">
    <source>
        <dbReference type="EMBL" id="KAF2746841.1"/>
    </source>
</evidence>